<comment type="caution">
    <text evidence="2">The sequence shown here is derived from an EMBL/GenBank/DDBJ whole genome shotgun (WGS) entry which is preliminary data.</text>
</comment>
<evidence type="ECO:0000313" key="2">
    <source>
        <dbReference type="EMBL" id="KAA3469942.1"/>
    </source>
</evidence>
<accession>A0A5B6VLA2</accession>
<evidence type="ECO:0000256" key="1">
    <source>
        <dbReference type="SAM" id="MobiDB-lite"/>
    </source>
</evidence>
<dbReference type="Proteomes" id="UP000325315">
    <property type="component" value="Unassembled WGS sequence"/>
</dbReference>
<organism evidence="2 3">
    <name type="scientific">Gossypium australe</name>
    <dbReference type="NCBI Taxonomy" id="47621"/>
    <lineage>
        <taxon>Eukaryota</taxon>
        <taxon>Viridiplantae</taxon>
        <taxon>Streptophyta</taxon>
        <taxon>Embryophyta</taxon>
        <taxon>Tracheophyta</taxon>
        <taxon>Spermatophyta</taxon>
        <taxon>Magnoliopsida</taxon>
        <taxon>eudicotyledons</taxon>
        <taxon>Gunneridae</taxon>
        <taxon>Pentapetalae</taxon>
        <taxon>rosids</taxon>
        <taxon>malvids</taxon>
        <taxon>Malvales</taxon>
        <taxon>Malvaceae</taxon>
        <taxon>Malvoideae</taxon>
        <taxon>Gossypium</taxon>
    </lineage>
</organism>
<proteinExistence type="predicted"/>
<dbReference type="PANTHER" id="PTHR34222:SF98">
    <property type="match status" value="1"/>
</dbReference>
<protein>
    <submittedName>
        <fullName evidence="2">Ankyrin repeat domain-containing protein 2b</fullName>
    </submittedName>
</protein>
<dbReference type="EMBL" id="SMMG02000006">
    <property type="protein sequence ID" value="KAA3469942.1"/>
    <property type="molecule type" value="Genomic_DNA"/>
</dbReference>
<name>A0A5B6VLA2_9ROSI</name>
<dbReference type="AlphaFoldDB" id="A0A5B6VLA2"/>
<evidence type="ECO:0000313" key="3">
    <source>
        <dbReference type="Proteomes" id="UP000325315"/>
    </source>
</evidence>
<feature type="compositionally biased region" description="Basic residues" evidence="1">
    <location>
        <begin position="131"/>
        <end position="142"/>
    </location>
</feature>
<feature type="region of interest" description="Disordered" evidence="1">
    <location>
        <begin position="130"/>
        <end position="152"/>
    </location>
</feature>
<keyword evidence="3" id="KW-1185">Reference proteome</keyword>
<reference evidence="3" key="1">
    <citation type="journal article" date="2019" name="Plant Biotechnol. J.">
        <title>Genome sequencing of the Australian wild diploid species Gossypium australe highlights disease resistance and delayed gland morphogenesis.</title>
        <authorList>
            <person name="Cai Y."/>
            <person name="Cai X."/>
            <person name="Wang Q."/>
            <person name="Wang P."/>
            <person name="Zhang Y."/>
            <person name="Cai C."/>
            <person name="Xu Y."/>
            <person name="Wang K."/>
            <person name="Zhou Z."/>
            <person name="Wang C."/>
            <person name="Geng S."/>
            <person name="Li B."/>
            <person name="Dong Q."/>
            <person name="Hou Y."/>
            <person name="Wang H."/>
            <person name="Ai P."/>
            <person name="Liu Z."/>
            <person name="Yi F."/>
            <person name="Sun M."/>
            <person name="An G."/>
            <person name="Cheng J."/>
            <person name="Zhang Y."/>
            <person name="Shi Q."/>
            <person name="Xie Y."/>
            <person name="Shi X."/>
            <person name="Chang Y."/>
            <person name="Huang F."/>
            <person name="Chen Y."/>
            <person name="Hong S."/>
            <person name="Mi L."/>
            <person name="Sun Q."/>
            <person name="Zhang L."/>
            <person name="Zhou B."/>
            <person name="Peng R."/>
            <person name="Zhang X."/>
            <person name="Liu F."/>
        </authorList>
    </citation>
    <scope>NUCLEOTIDE SEQUENCE [LARGE SCALE GENOMIC DNA]</scope>
    <source>
        <strain evidence="3">cv. PA1801</strain>
    </source>
</reference>
<dbReference type="OrthoDB" id="1694758at2759"/>
<gene>
    <name evidence="2" type="ORF">EPI10_015689</name>
</gene>
<dbReference type="PANTHER" id="PTHR34222">
    <property type="entry name" value="GAG_PRE-INTEGRS DOMAIN-CONTAINING PROTEIN"/>
    <property type="match status" value="1"/>
</dbReference>
<sequence>MESHISKTYLLLDTAAKIWEAVALTYSKNGNDAQVFEYEIKFIIPSKHEYEQIRVQVLGKTPFPSLEKTVAHVQQKKSPRSAMLSMTPIENARLVASGTQKQPKAKNPEKDHLQCDYCGKPRHTKETCGKLHGRPTRGRGGKRANQTRGQANLSETSVIQREFSLIHWFMMRVSMLNTPETLTLCEIIKFDAKVKTLRNDNGTEYNFEDHL</sequence>